<feature type="binding site" evidence="6">
    <location>
        <begin position="12"/>
        <end position="13"/>
    </location>
    <ligand>
        <name>NAD(+)</name>
        <dbReference type="ChEBI" id="CHEBI:57540"/>
    </ligand>
</feature>
<dbReference type="FunFam" id="3.30.360.10:FF:000002">
    <property type="entry name" value="Glyceraldehyde-3-phosphate dehydrogenase"/>
    <property type="match status" value="1"/>
</dbReference>
<dbReference type="Gene3D" id="3.40.50.720">
    <property type="entry name" value="NAD(P)-binding Rossmann-like Domain"/>
    <property type="match status" value="1"/>
</dbReference>
<name>A0AAT9GBR2_9RICK</name>
<comment type="subunit">
    <text evidence="2">Homotetramer.</text>
</comment>
<dbReference type="GO" id="GO:0051287">
    <property type="term" value="F:NAD binding"/>
    <property type="evidence" value="ECO:0007669"/>
    <property type="project" value="InterPro"/>
</dbReference>
<evidence type="ECO:0000256" key="8">
    <source>
        <dbReference type="RuleBase" id="RU000397"/>
    </source>
</evidence>
<dbReference type="PANTHER" id="PTHR43148">
    <property type="entry name" value="GLYCERALDEHYDE-3-PHOSPHATE DEHYDROGENASE 2"/>
    <property type="match status" value="1"/>
</dbReference>
<dbReference type="SUPFAM" id="SSF51735">
    <property type="entry name" value="NAD(P)-binding Rossmann-fold domains"/>
    <property type="match status" value="1"/>
</dbReference>
<feature type="site" description="Activates thiol group during catalysis" evidence="7">
    <location>
        <position position="178"/>
    </location>
</feature>
<dbReference type="InterPro" id="IPR020831">
    <property type="entry name" value="GlycerAld/Erythrose_P_DH"/>
</dbReference>
<sequence>MTIRVGINGLGRIGRSVLRAIYEIEKYSEQIEVVAINGSLGAEQHAHLIKYDSVHGKFSGDIDFNESQNWISINGKKFSLYRERNPENIPWNVDVILECTGAFNKREEAIRHNAEKVIVSAPVPDADVTIVYGVNDDMLEKEHKVISAGSCTTNCLAPIVKVLHSGLGIKSGFMTTIHAYTNDQNILDGNHKDLRRARACGLSMVPTTTGAAKTIGSIIPELKGKLDGTAVRVPVSNVSMVDFTFTTDKKATVKEINEMFKDAALSSTSFQRVTLESNPVSATRMTSEGTRMTEGSPMSNVLSICTEPLVSIDFVHNPYSAIVDLTGTYVTGDICRVAAWYDNEWAFSLRMLDIALLSYSKV</sequence>
<dbReference type="InterPro" id="IPR020829">
    <property type="entry name" value="GlycerAld_3-P_DH_cat"/>
</dbReference>
<keyword evidence="3" id="KW-0560">Oxidoreductase</keyword>
<organism evidence="10">
    <name type="scientific">Wolbachia endosymbiont of Sergentomyia squamirostris</name>
    <dbReference type="NCBI Taxonomy" id="3113640"/>
    <lineage>
        <taxon>Bacteria</taxon>
        <taxon>Pseudomonadati</taxon>
        <taxon>Pseudomonadota</taxon>
        <taxon>Alphaproteobacteria</taxon>
        <taxon>Rickettsiales</taxon>
        <taxon>Anaplasmataceae</taxon>
        <taxon>Wolbachieae</taxon>
        <taxon>Wolbachia</taxon>
    </lineage>
</organism>
<dbReference type="CDD" id="cd05214">
    <property type="entry name" value="GAPDH_I_N"/>
    <property type="match status" value="1"/>
</dbReference>
<gene>
    <name evidence="10" type="primary">gap</name>
    <name evidence="10" type="ORF">DMENIID0003_03720</name>
</gene>
<dbReference type="InterPro" id="IPR036291">
    <property type="entry name" value="NAD(P)-bd_dom_sf"/>
</dbReference>
<dbReference type="PRINTS" id="PR00078">
    <property type="entry name" value="G3PDHDRGNASE"/>
</dbReference>
<keyword evidence="6" id="KW-0547">Nucleotide-binding</keyword>
<feature type="binding site" evidence="5">
    <location>
        <begin position="150"/>
        <end position="152"/>
    </location>
    <ligand>
        <name>D-glyceraldehyde 3-phosphate</name>
        <dbReference type="ChEBI" id="CHEBI:59776"/>
    </ligand>
</feature>
<evidence type="ECO:0000256" key="3">
    <source>
        <dbReference type="ARBA" id="ARBA00023002"/>
    </source>
</evidence>
<reference evidence="10" key="1">
    <citation type="submission" date="2024-01" db="EMBL/GenBank/DDBJ databases">
        <title>Sequencing the genomes of a sandfly, Sergentomyia squamirostris, and its two endosymbionts.</title>
        <authorList>
            <person name="Itokawa K."/>
            <person name="Sanjoba C."/>
        </authorList>
    </citation>
    <scope>NUCLEOTIDE SEQUENCE</scope>
    <source>
        <strain evidence="10">WSSQ</strain>
    </source>
</reference>
<accession>A0AAT9GBR2</accession>
<feature type="binding site" evidence="5">
    <location>
        <position position="181"/>
    </location>
    <ligand>
        <name>D-glyceraldehyde 3-phosphate</name>
        <dbReference type="ChEBI" id="CHEBI:59776"/>
    </ligand>
</feature>
<dbReference type="GO" id="GO:0016620">
    <property type="term" value="F:oxidoreductase activity, acting on the aldehyde or oxo group of donors, NAD or NADP as acceptor"/>
    <property type="evidence" value="ECO:0007669"/>
    <property type="project" value="InterPro"/>
</dbReference>
<feature type="binding site" evidence="6">
    <location>
        <position position="343"/>
    </location>
    <ligand>
        <name>NAD(+)</name>
        <dbReference type="ChEBI" id="CHEBI:57540"/>
    </ligand>
</feature>
<dbReference type="SMART" id="SM00846">
    <property type="entry name" value="Gp_dh_N"/>
    <property type="match status" value="1"/>
</dbReference>
<dbReference type="Pfam" id="PF00044">
    <property type="entry name" value="Gp_dh_N"/>
    <property type="match status" value="1"/>
</dbReference>
<keyword evidence="6" id="KW-0520">NAD</keyword>
<dbReference type="EMBL" id="AP029172">
    <property type="protein sequence ID" value="BFD47298.1"/>
    <property type="molecule type" value="Genomic_DNA"/>
</dbReference>
<protein>
    <submittedName>
        <fullName evidence="10">Type I glyceraldehyde-3-phosphate dehydrogenase</fullName>
    </submittedName>
</protein>
<dbReference type="SUPFAM" id="SSF55347">
    <property type="entry name" value="Glyceraldehyde-3-phosphate dehydrogenase-like, C-terminal domain"/>
    <property type="match status" value="1"/>
</dbReference>
<dbReference type="Pfam" id="PF02800">
    <property type="entry name" value="Gp_dh_C"/>
    <property type="match status" value="1"/>
</dbReference>
<evidence type="ECO:0000259" key="9">
    <source>
        <dbReference type="SMART" id="SM00846"/>
    </source>
</evidence>
<dbReference type="CDD" id="cd18126">
    <property type="entry name" value="GAPDH_I_C"/>
    <property type="match status" value="1"/>
</dbReference>
<evidence type="ECO:0000256" key="1">
    <source>
        <dbReference type="ARBA" id="ARBA00007406"/>
    </source>
</evidence>
<evidence type="ECO:0000256" key="2">
    <source>
        <dbReference type="ARBA" id="ARBA00011881"/>
    </source>
</evidence>
<evidence type="ECO:0000313" key="10">
    <source>
        <dbReference type="EMBL" id="BFD47298.1"/>
    </source>
</evidence>
<feature type="binding site" evidence="6">
    <location>
        <position position="84"/>
    </location>
    <ligand>
        <name>NAD(+)</name>
        <dbReference type="ChEBI" id="CHEBI:57540"/>
    </ligand>
</feature>
<evidence type="ECO:0000256" key="6">
    <source>
        <dbReference type="PIRSR" id="PIRSR000149-3"/>
    </source>
</evidence>
<feature type="binding site" evidence="6">
    <location>
        <position position="120"/>
    </location>
    <ligand>
        <name>NAD(+)</name>
        <dbReference type="ChEBI" id="CHEBI:57540"/>
    </ligand>
</feature>
<feature type="active site" description="Nucleophile" evidence="4">
    <location>
        <position position="151"/>
    </location>
</feature>
<evidence type="ECO:0000256" key="7">
    <source>
        <dbReference type="PIRSR" id="PIRSR000149-4"/>
    </source>
</evidence>
<dbReference type="PIRSF" id="PIRSF000149">
    <property type="entry name" value="GAP_DH"/>
    <property type="match status" value="1"/>
</dbReference>
<feature type="binding site" evidence="5">
    <location>
        <begin position="209"/>
        <end position="210"/>
    </location>
    <ligand>
        <name>D-glyceraldehyde 3-phosphate</name>
        <dbReference type="ChEBI" id="CHEBI:59776"/>
    </ligand>
</feature>
<feature type="domain" description="Glyceraldehyde 3-phosphate dehydrogenase NAD(P) binding" evidence="9">
    <location>
        <begin position="3"/>
        <end position="151"/>
    </location>
</feature>
<dbReference type="Gene3D" id="3.30.360.10">
    <property type="entry name" value="Dihydrodipicolinate Reductase, domain 2"/>
    <property type="match status" value="2"/>
</dbReference>
<feature type="binding site" evidence="5">
    <location>
        <position position="232"/>
    </location>
    <ligand>
        <name>D-glyceraldehyde 3-phosphate</name>
        <dbReference type="ChEBI" id="CHEBI:59776"/>
    </ligand>
</feature>
<evidence type="ECO:0000256" key="5">
    <source>
        <dbReference type="PIRSR" id="PIRSR000149-2"/>
    </source>
</evidence>
<proteinExistence type="inferred from homology"/>
<dbReference type="InterPro" id="IPR020828">
    <property type="entry name" value="GlycerAld_3-P_DH_NAD(P)-bd"/>
</dbReference>
<comment type="similarity">
    <text evidence="1 8">Belongs to the glyceraldehyde-3-phosphate dehydrogenase family.</text>
</comment>
<dbReference type="AlphaFoldDB" id="A0AAT9GBR2"/>
<dbReference type="FunFam" id="3.40.50.720:FF:000001">
    <property type="entry name" value="Glyceraldehyde-3-phosphate dehydrogenase"/>
    <property type="match status" value="1"/>
</dbReference>
<evidence type="ECO:0000256" key="4">
    <source>
        <dbReference type="PIRSR" id="PIRSR000149-1"/>
    </source>
</evidence>